<evidence type="ECO:0000256" key="4">
    <source>
        <dbReference type="SAM" id="MobiDB-lite"/>
    </source>
</evidence>
<dbReference type="Pfam" id="PF02191">
    <property type="entry name" value="OLF"/>
    <property type="match status" value="1"/>
</dbReference>
<reference evidence="6 7" key="1">
    <citation type="submission" date="2024-02" db="EMBL/GenBank/DDBJ databases">
        <authorList>
            <person name="Daric V."/>
            <person name="Darras S."/>
        </authorList>
    </citation>
    <scope>NUCLEOTIDE SEQUENCE [LARGE SCALE GENOMIC DNA]</scope>
</reference>
<keyword evidence="7" id="KW-1185">Reference proteome</keyword>
<proteinExistence type="predicted"/>
<feature type="compositionally biased region" description="Low complexity" evidence="4">
    <location>
        <begin position="321"/>
        <end position="331"/>
    </location>
</feature>
<keyword evidence="2" id="KW-0964">Secreted</keyword>
<comment type="caution">
    <text evidence="6">The sequence shown here is derived from an EMBL/GenBank/DDBJ whole genome shotgun (WGS) entry which is preliminary data.</text>
</comment>
<comment type="subcellular location">
    <subcellularLocation>
        <location evidence="1">Secreted</location>
    </subcellularLocation>
</comment>
<dbReference type="SMART" id="SM00284">
    <property type="entry name" value="OLF"/>
    <property type="match status" value="1"/>
</dbReference>
<dbReference type="InterPro" id="IPR003112">
    <property type="entry name" value="Olfac-like_dom"/>
</dbReference>
<dbReference type="PANTHER" id="PTHR23192">
    <property type="entry name" value="OLFACTOMEDIN-RELATED"/>
    <property type="match status" value="1"/>
</dbReference>
<evidence type="ECO:0000313" key="6">
    <source>
        <dbReference type="EMBL" id="CAK8698073.1"/>
    </source>
</evidence>
<dbReference type="InterPro" id="IPR050605">
    <property type="entry name" value="Olfactomedin-like_domain"/>
</dbReference>
<evidence type="ECO:0000256" key="2">
    <source>
        <dbReference type="ARBA" id="ARBA00022525"/>
    </source>
</evidence>
<evidence type="ECO:0000313" key="7">
    <source>
        <dbReference type="Proteomes" id="UP001642483"/>
    </source>
</evidence>
<feature type="compositionally biased region" description="Polar residues" evidence="4">
    <location>
        <begin position="340"/>
        <end position="349"/>
    </location>
</feature>
<dbReference type="Proteomes" id="UP001642483">
    <property type="component" value="Unassembled WGS sequence"/>
</dbReference>
<sequence>MRMTIYIWVIYFTSNVNTQDFAYEVKQMETLTEGPNCECKCILETVDDGPCPSDPTKRKEIYSVKTISMGSDCKCKCFVPVPPNCMSGVSSKKSESKLRNQTRSGEKKIKINEAASHLAVVQLGQIQSSITQLISALDKLERALNHPLLKKNLQRTDTKKIDAHETSESSGLAHNISQNIQTEPSLAENQLPNYTASVVEATVSKQPITEATVTDFQAAVAGHNPLVQNITEAYNLTFTSITHGVDAIVRPKILPVHQSLIPDKKENHSSRLHKTDSATTFGNVINTKNVSTAIQYLLESRPTKPDLFLTPTVETIQFSETTATTKSLSTTRPSEVNIKPNKTQLPQRHNNFEPYRNVQQEKQPTPKDYYDDQYYYDYDSGESVHSGKGASDAHTRSDNRYRLTSSHPTENPTQISKLTETAKQIGVSNEERVMRNRHDYDNAFDGDDDYYAEYEYLASTTQTTAPMKSAESCGTLLNLSEPQVIQDFGRREGAWLRDPEAVPSKRGRIYVTNFYYGSNLIEFENVENFRNFRWSNSYMLPYNWIGTGHMVYNGSFYYNRAFSTNLIKYDLAYRFVSAWGHLRNAVYDSSTPFTWRGHTNVNMAADGQGLWVMYPTYNDFDSSSTEYAYVLNKLNAIDLRVISSWKTPFLRQSVSHLFMICGVVYATNRFNERNTRITQAYDTYTGVQRTLFVPFVNQFSYNVQLLYYHQERKLLSWDNGHQIEYMVHLAH</sequence>
<evidence type="ECO:0000256" key="1">
    <source>
        <dbReference type="ARBA" id="ARBA00004613"/>
    </source>
</evidence>
<dbReference type="PROSITE" id="PS51132">
    <property type="entry name" value="OLF"/>
    <property type="match status" value="1"/>
</dbReference>
<feature type="region of interest" description="Disordered" evidence="4">
    <location>
        <begin position="321"/>
        <end position="374"/>
    </location>
</feature>
<organism evidence="6 7">
    <name type="scientific">Clavelina lepadiformis</name>
    <name type="common">Light-bulb sea squirt</name>
    <name type="synonym">Ascidia lepadiformis</name>
    <dbReference type="NCBI Taxonomy" id="159417"/>
    <lineage>
        <taxon>Eukaryota</taxon>
        <taxon>Metazoa</taxon>
        <taxon>Chordata</taxon>
        <taxon>Tunicata</taxon>
        <taxon>Ascidiacea</taxon>
        <taxon>Aplousobranchia</taxon>
        <taxon>Clavelinidae</taxon>
        <taxon>Clavelina</taxon>
    </lineage>
</organism>
<dbReference type="EMBL" id="CAWYQH010000174">
    <property type="protein sequence ID" value="CAK8698073.1"/>
    <property type="molecule type" value="Genomic_DNA"/>
</dbReference>
<name>A0ABP0H3S4_CLALP</name>
<gene>
    <name evidence="6" type="ORF">CVLEPA_LOCUS31547</name>
</gene>
<dbReference type="PANTHER" id="PTHR23192:SF37">
    <property type="entry name" value="OLFACTOMEDIN-LIKE PROTEIN 2B"/>
    <property type="match status" value="1"/>
</dbReference>
<evidence type="ECO:0000256" key="3">
    <source>
        <dbReference type="PROSITE-ProRule" id="PRU00446"/>
    </source>
</evidence>
<accession>A0ABP0H3S4</accession>
<protein>
    <recommendedName>
        <fullName evidence="5">Olfactomedin-like domain-containing protein</fullName>
    </recommendedName>
</protein>
<feature type="domain" description="Olfactomedin-like" evidence="5">
    <location>
        <begin position="472"/>
        <end position="731"/>
    </location>
</feature>
<evidence type="ECO:0000259" key="5">
    <source>
        <dbReference type="PROSITE" id="PS51132"/>
    </source>
</evidence>
<comment type="caution">
    <text evidence="3">Lacks conserved residue(s) required for the propagation of feature annotation.</text>
</comment>